<dbReference type="AlphaFoldDB" id="D2VM12"/>
<dbReference type="InterPro" id="IPR003578">
    <property type="entry name" value="Small_GTPase_Rho"/>
</dbReference>
<dbReference type="EMBL" id="GG738881">
    <property type="protein sequence ID" value="EFC42240.1"/>
    <property type="molecule type" value="Genomic_DNA"/>
</dbReference>
<keyword evidence="2" id="KW-0342">GTP-binding</keyword>
<dbReference type="Gene3D" id="3.40.50.300">
    <property type="entry name" value="P-loop containing nucleotide triphosphate hydrolases"/>
    <property type="match status" value="1"/>
</dbReference>
<name>D2VM12_NAEGR</name>
<dbReference type="VEuPathDB" id="AmoebaDB:NAEGRDRAFT_69973"/>
<accession>D2VM12</accession>
<dbReference type="InParanoid" id="D2VM12"/>
<keyword evidence="1" id="KW-0547">Nucleotide-binding</keyword>
<dbReference type="RefSeq" id="XP_002674984.1">
    <property type="nucleotide sequence ID" value="XM_002674938.1"/>
</dbReference>
<dbReference type="PRINTS" id="PR00449">
    <property type="entry name" value="RASTRNSFRMNG"/>
</dbReference>
<dbReference type="GO" id="GO:0005525">
    <property type="term" value="F:GTP binding"/>
    <property type="evidence" value="ECO:0007669"/>
    <property type="project" value="UniProtKB-KW"/>
</dbReference>
<evidence type="ECO:0000313" key="3">
    <source>
        <dbReference type="EMBL" id="EFC42240.1"/>
    </source>
</evidence>
<gene>
    <name evidence="3" type="ORF">NAEGRDRAFT_69973</name>
</gene>
<dbReference type="GO" id="GO:0003924">
    <property type="term" value="F:GTPase activity"/>
    <property type="evidence" value="ECO:0007669"/>
    <property type="project" value="InterPro"/>
</dbReference>
<dbReference type="SMART" id="SM00174">
    <property type="entry name" value="RHO"/>
    <property type="match status" value="1"/>
</dbReference>
<dbReference type="Pfam" id="PF00071">
    <property type="entry name" value="Ras"/>
    <property type="match status" value="1"/>
</dbReference>
<evidence type="ECO:0000256" key="2">
    <source>
        <dbReference type="ARBA" id="ARBA00023134"/>
    </source>
</evidence>
<dbReference type="eggNOG" id="KOG0393">
    <property type="taxonomic scope" value="Eukaryota"/>
</dbReference>
<dbReference type="PANTHER" id="PTHR24072">
    <property type="entry name" value="RHO FAMILY GTPASE"/>
    <property type="match status" value="1"/>
</dbReference>
<evidence type="ECO:0000256" key="1">
    <source>
        <dbReference type="ARBA" id="ARBA00022741"/>
    </source>
</evidence>
<organism evidence="4">
    <name type="scientific">Naegleria gruberi</name>
    <name type="common">Amoeba</name>
    <dbReference type="NCBI Taxonomy" id="5762"/>
    <lineage>
        <taxon>Eukaryota</taxon>
        <taxon>Discoba</taxon>
        <taxon>Heterolobosea</taxon>
        <taxon>Tetramitia</taxon>
        <taxon>Eutetramitia</taxon>
        <taxon>Vahlkampfiidae</taxon>
        <taxon>Naegleria</taxon>
    </lineage>
</organism>
<dbReference type="PROSITE" id="PS51420">
    <property type="entry name" value="RHO"/>
    <property type="match status" value="1"/>
</dbReference>
<reference evidence="3 4" key="1">
    <citation type="journal article" date="2010" name="Cell">
        <title>The genome of Naegleria gruberi illuminates early eukaryotic versatility.</title>
        <authorList>
            <person name="Fritz-Laylin L.K."/>
            <person name="Prochnik S.E."/>
            <person name="Ginger M.L."/>
            <person name="Dacks J.B."/>
            <person name="Carpenter M.L."/>
            <person name="Field M.C."/>
            <person name="Kuo A."/>
            <person name="Paredez A."/>
            <person name="Chapman J."/>
            <person name="Pham J."/>
            <person name="Shu S."/>
            <person name="Neupane R."/>
            <person name="Cipriano M."/>
            <person name="Mancuso J."/>
            <person name="Tu H."/>
            <person name="Salamov A."/>
            <person name="Lindquist E."/>
            <person name="Shapiro H."/>
            <person name="Lucas S."/>
            <person name="Grigoriev I.V."/>
            <person name="Cande W.Z."/>
            <person name="Fulton C."/>
            <person name="Rokhsar D.S."/>
            <person name="Dawson S.C."/>
        </authorList>
    </citation>
    <scope>NUCLEOTIDE SEQUENCE [LARGE SCALE GENOMIC DNA]</scope>
    <source>
        <strain evidence="3 4">NEG-M</strain>
    </source>
</reference>
<evidence type="ECO:0000313" key="4">
    <source>
        <dbReference type="Proteomes" id="UP000006671"/>
    </source>
</evidence>
<dbReference type="InterPro" id="IPR001806">
    <property type="entry name" value="Small_GTPase"/>
</dbReference>
<dbReference type="PROSITE" id="PS51419">
    <property type="entry name" value="RAB"/>
    <property type="match status" value="1"/>
</dbReference>
<dbReference type="KEGG" id="ngr:NAEGRDRAFT_69973"/>
<dbReference type="SUPFAM" id="SSF52540">
    <property type="entry name" value="P-loop containing nucleoside triphosphate hydrolases"/>
    <property type="match status" value="1"/>
</dbReference>
<dbReference type="STRING" id="5762.D2VM12"/>
<keyword evidence="4" id="KW-1185">Reference proteome</keyword>
<dbReference type="CDD" id="cd00157">
    <property type="entry name" value="Rho"/>
    <property type="match status" value="1"/>
</dbReference>
<dbReference type="InterPro" id="IPR027417">
    <property type="entry name" value="P-loop_NTPase"/>
</dbReference>
<dbReference type="GeneID" id="8851793"/>
<dbReference type="InterPro" id="IPR005225">
    <property type="entry name" value="Small_GTP-bd"/>
</dbReference>
<proteinExistence type="predicted"/>
<dbReference type="GO" id="GO:0007264">
    <property type="term" value="P:small GTPase-mediated signal transduction"/>
    <property type="evidence" value="ECO:0007669"/>
    <property type="project" value="InterPro"/>
</dbReference>
<dbReference type="Proteomes" id="UP000006671">
    <property type="component" value="Unassembled WGS sequence"/>
</dbReference>
<dbReference type="NCBIfam" id="TIGR00231">
    <property type="entry name" value="small_GTP"/>
    <property type="match status" value="1"/>
</dbReference>
<sequence>MNKLYDLYVFLEMDKRKSFLELKEKVQHEIEETLKERSKVVAKKHSIKEELYQHFEEIKSTIEENDLELLKGVDLRKEVCTEGQQSNHKKIICNFYLWDTEGQEDYERIKPLSYPETDLFCACFSTVSSISFENIQHKWIPEIRHYNPDSPIILIGCQADLRNSSKVLKELKFQHFTTPISFSEGELMARSTGCCTYVESSAMTGEGSTKYLAEIFAKTLVYYNHQRELFSKTRDCQLM</sequence>
<protein>
    <submittedName>
        <fullName evidence="3">Small GTPase</fullName>
    </submittedName>
</protein>
<dbReference type="SMART" id="SM00175">
    <property type="entry name" value="RAB"/>
    <property type="match status" value="1"/>
</dbReference>